<evidence type="ECO:0000313" key="3">
    <source>
        <dbReference type="Proteomes" id="UP000548326"/>
    </source>
</evidence>
<sequence length="147" mass="15601">MKKILTLVCCTILLAATSCTKKYISPSNRTVFFTVKGGTNASNPGDWILNTDPTSGTKSYLVNLGKNGELPELDSFTQANDGVIVSISGDNGGTYELLPQTYSGVAYSVTHSKSLVQLFAQTPDGSAALLPTRDLLVKVVLVDSQPQ</sequence>
<keyword evidence="1" id="KW-0732">Signal</keyword>
<comment type="caution">
    <text evidence="2">The sequence shown here is derived from an EMBL/GenBank/DDBJ whole genome shotgun (WGS) entry which is preliminary data.</text>
</comment>
<dbReference type="PROSITE" id="PS51257">
    <property type="entry name" value="PROKAR_LIPOPROTEIN"/>
    <property type="match status" value="1"/>
</dbReference>
<protein>
    <submittedName>
        <fullName evidence="2">Uncharacterized protein</fullName>
    </submittedName>
</protein>
<dbReference type="RefSeq" id="WP_183588693.1">
    <property type="nucleotide sequence ID" value="NZ_JACHCA010000010.1"/>
</dbReference>
<proteinExistence type="predicted"/>
<feature type="chain" id="PRO_5032565422" evidence="1">
    <location>
        <begin position="22"/>
        <end position="147"/>
    </location>
</feature>
<dbReference type="AlphaFoldDB" id="A0A841JMW4"/>
<evidence type="ECO:0000313" key="2">
    <source>
        <dbReference type="EMBL" id="MBB6129685.1"/>
    </source>
</evidence>
<feature type="signal peptide" evidence="1">
    <location>
        <begin position="1"/>
        <end position="21"/>
    </location>
</feature>
<accession>A0A841JMW4</accession>
<gene>
    <name evidence="2" type="ORF">HDF22_003816</name>
</gene>
<dbReference type="Proteomes" id="UP000548326">
    <property type="component" value="Unassembled WGS sequence"/>
</dbReference>
<name>A0A841JMW4_9SPHI</name>
<reference evidence="2 3" key="1">
    <citation type="submission" date="2020-08" db="EMBL/GenBank/DDBJ databases">
        <title>Genomic Encyclopedia of Type Strains, Phase IV (KMG-V): Genome sequencing to study the core and pangenomes of soil and plant-associated prokaryotes.</title>
        <authorList>
            <person name="Whitman W."/>
        </authorList>
    </citation>
    <scope>NUCLEOTIDE SEQUENCE [LARGE SCALE GENOMIC DNA]</scope>
    <source>
        <strain evidence="2 3">MP601</strain>
    </source>
</reference>
<dbReference type="EMBL" id="JACHCA010000010">
    <property type="protein sequence ID" value="MBB6129685.1"/>
    <property type="molecule type" value="Genomic_DNA"/>
</dbReference>
<organism evidence="2 3">
    <name type="scientific">Mucilaginibacter lappiensis</name>
    <dbReference type="NCBI Taxonomy" id="354630"/>
    <lineage>
        <taxon>Bacteria</taxon>
        <taxon>Pseudomonadati</taxon>
        <taxon>Bacteroidota</taxon>
        <taxon>Sphingobacteriia</taxon>
        <taxon>Sphingobacteriales</taxon>
        <taxon>Sphingobacteriaceae</taxon>
        <taxon>Mucilaginibacter</taxon>
    </lineage>
</organism>
<evidence type="ECO:0000256" key="1">
    <source>
        <dbReference type="SAM" id="SignalP"/>
    </source>
</evidence>